<comment type="caution">
    <text evidence="1">The sequence shown here is derived from an EMBL/GenBank/DDBJ whole genome shotgun (WGS) entry which is preliminary data.</text>
</comment>
<accession>A0ABM9MZE2</accession>
<evidence type="ECO:0000313" key="1">
    <source>
        <dbReference type="EMBL" id="CAK1250930.1"/>
    </source>
</evidence>
<sequence length="62" mass="7351">MNKPKETNPMWVYASTKGARYIIRSYNLGQYTVEEESTGQVEKMATYQLLEFIKIFKLKRVK</sequence>
<protein>
    <submittedName>
        <fullName evidence="1">Uncharacterized protein</fullName>
    </submittedName>
</protein>
<evidence type="ECO:0000313" key="2">
    <source>
        <dbReference type="Proteomes" id="UP001314261"/>
    </source>
</evidence>
<organism evidence="1 2">
    <name type="scientific">Fructobacillus fructosus</name>
    <dbReference type="NCBI Taxonomy" id="1631"/>
    <lineage>
        <taxon>Bacteria</taxon>
        <taxon>Bacillati</taxon>
        <taxon>Bacillota</taxon>
        <taxon>Bacilli</taxon>
        <taxon>Lactobacillales</taxon>
        <taxon>Lactobacillaceae</taxon>
        <taxon>Fructobacillus</taxon>
    </lineage>
</organism>
<dbReference type="Proteomes" id="UP001314261">
    <property type="component" value="Unassembled WGS sequence"/>
</dbReference>
<dbReference type="RefSeq" id="WP_338346349.1">
    <property type="nucleotide sequence ID" value="NZ_CAUZLR010000009.1"/>
</dbReference>
<gene>
    <name evidence="1" type="ORF">R54839_PPFHFPJH_01361</name>
</gene>
<dbReference type="EMBL" id="CAUZLR010000009">
    <property type="protein sequence ID" value="CAK1250930.1"/>
    <property type="molecule type" value="Genomic_DNA"/>
</dbReference>
<keyword evidence="2" id="KW-1185">Reference proteome</keyword>
<reference evidence="1 2" key="1">
    <citation type="submission" date="2023-10" db="EMBL/GenBank/DDBJ databases">
        <authorList>
            <person name="Botero Cardona J."/>
        </authorList>
    </citation>
    <scope>NUCLEOTIDE SEQUENCE [LARGE SCALE GENOMIC DNA]</scope>
    <source>
        <strain evidence="1 2">R-54839</strain>
    </source>
</reference>
<name>A0ABM9MZE2_9LACO</name>
<proteinExistence type="predicted"/>